<feature type="repeat" description="TPR" evidence="5">
    <location>
        <begin position="792"/>
        <end position="825"/>
    </location>
</feature>
<dbReference type="PROSITE" id="PS51755">
    <property type="entry name" value="OMPR_PHOB"/>
    <property type="match status" value="1"/>
</dbReference>
<dbReference type="SMART" id="SM00862">
    <property type="entry name" value="Trans_reg_C"/>
    <property type="match status" value="1"/>
</dbReference>
<comment type="similarity">
    <text evidence="1">Belongs to the AfsR/DnrI/RedD regulatory family.</text>
</comment>
<dbReference type="PROSITE" id="PS50005">
    <property type="entry name" value="TPR"/>
    <property type="match status" value="1"/>
</dbReference>
<accession>A0ABT2JIF7</accession>
<keyword evidence="5" id="KW-0802">TPR repeat</keyword>
<dbReference type="InterPro" id="IPR016032">
    <property type="entry name" value="Sig_transdc_resp-reg_C-effctor"/>
</dbReference>
<dbReference type="InterPro" id="IPR011990">
    <property type="entry name" value="TPR-like_helical_dom_sf"/>
</dbReference>
<dbReference type="SUPFAM" id="SSF52540">
    <property type="entry name" value="P-loop containing nucleoside triphosphate hydrolases"/>
    <property type="match status" value="1"/>
</dbReference>
<feature type="domain" description="OmpR/PhoB-type" evidence="7">
    <location>
        <begin position="1"/>
        <end position="89"/>
    </location>
</feature>
<keyword evidence="3 6" id="KW-0238">DNA-binding</keyword>
<dbReference type="InterPro" id="IPR005158">
    <property type="entry name" value="BTAD"/>
</dbReference>
<evidence type="ECO:0000256" key="2">
    <source>
        <dbReference type="ARBA" id="ARBA00023015"/>
    </source>
</evidence>
<dbReference type="Gene3D" id="1.25.40.10">
    <property type="entry name" value="Tetratricopeptide repeat domain"/>
    <property type="match status" value="2"/>
</dbReference>
<evidence type="ECO:0000256" key="3">
    <source>
        <dbReference type="ARBA" id="ARBA00023125"/>
    </source>
</evidence>
<dbReference type="Pfam" id="PF00486">
    <property type="entry name" value="Trans_reg_C"/>
    <property type="match status" value="1"/>
</dbReference>
<dbReference type="InterPro" id="IPR051677">
    <property type="entry name" value="AfsR-DnrI-RedD_regulator"/>
</dbReference>
<dbReference type="SUPFAM" id="SSF48452">
    <property type="entry name" value="TPR-like"/>
    <property type="match status" value="3"/>
</dbReference>
<gene>
    <name evidence="8" type="ORF">JT362_28240</name>
</gene>
<evidence type="ECO:0000256" key="4">
    <source>
        <dbReference type="ARBA" id="ARBA00023163"/>
    </source>
</evidence>
<reference evidence="8 9" key="1">
    <citation type="submission" date="2021-02" db="EMBL/GenBank/DDBJ databases">
        <title>Actinophytocola xerophila sp. nov., isolated from soil of cotton cropping field.</title>
        <authorList>
            <person name="Huang R."/>
            <person name="Chen X."/>
            <person name="Ge X."/>
            <person name="Liu W."/>
        </authorList>
    </citation>
    <scope>NUCLEOTIDE SEQUENCE [LARGE SCALE GENOMIC DNA]</scope>
    <source>
        <strain evidence="8 9">S1-96</strain>
    </source>
</reference>
<protein>
    <submittedName>
        <fullName evidence="8">Tetratricopeptide repeat protein</fullName>
    </submittedName>
</protein>
<sequence>MRFRLLGPLQVFDGTAWVTVGAAKVRLLLATLLVRANQTVPTETIVDELWGETPPKTATTQVHGYVLRLRRLLGEDVLTTVAPGYRLVVGAEDTDAQRFELLADQGHAAHRDSRPESSAEHLAEALALWRGPAFGDVPASATVTAEAERLTEKRLTALDTRVAADLDRGRHTTLIGELRRHVEEHPLRERAWAHLMLAQFRSGRQAEALGSYQRVRQVLVDELGVEPGADLRDLHRRILADDPTLALDVAPPAVVVPPICQLPADVPDFTGRQAQLDAIAAALADRYPTAPPPVWVISGGPGIGKSTLALHAARRAAPDFPDGQLYLDLTGTSPEPRAPAVLLAEVLHALGVTGAAVPDGLHARAALYRSLVTDRRMLLVLDDAASAEQVGWLQPPTGSCAAIVTSRSVLTDLPGARHTELDVLDHGEALDLFTRIVGAGRVEREPDDAAAILRACGHLPLAIRIAAGKLLGRPAWSLRVLRERLEDESRRLSELRLGELGVRASFDLSVRLLDEESLRALRLFGTLGPWTVPGWVLDPLLDRPADELLDTLVDANLARLVTTDASGQPRYRLHDLLRAYAAEGAEAIPLAERRDAVTRLLATWLDLTTRAADALPPSLFRPPPGTAPRRAAPAGVARRAEADPVTWFAAERVALLDGVRLAAEWGLAELAWELATVAVPYYDHHSRYEDWQHGHQTALAAVRRAGDRLGEAVLLRGLAQVQIYRDDFTPATANMERSAELFREVGDKLGEGLATAGLGTIHRVLDQHEQALDRAKQALELVTAAGDRHTEAQLMSAIGAMYQARDEVEQARHWFTEALTLSRHLGDAHREAVVLREMCALHEPGIALTNLRRAEDIFASLGDDRCVAYTLMKSGEIHLGRDDRARAVPDLEQAAEIFSRHGSRMDEARCWELLGDLDRARTLWRSVAGPGSG</sequence>
<dbReference type="SMART" id="SM01043">
    <property type="entry name" value="BTAD"/>
    <property type="match status" value="1"/>
</dbReference>
<dbReference type="InterPro" id="IPR027417">
    <property type="entry name" value="P-loop_NTPase"/>
</dbReference>
<dbReference type="CDD" id="cd15831">
    <property type="entry name" value="BTAD"/>
    <property type="match status" value="1"/>
</dbReference>
<dbReference type="RefSeq" id="WP_260194910.1">
    <property type="nucleotide sequence ID" value="NZ_JAFFZE010000023.1"/>
</dbReference>
<keyword evidence="2" id="KW-0805">Transcription regulation</keyword>
<dbReference type="EMBL" id="JAFFZE010000023">
    <property type="protein sequence ID" value="MCT2587019.1"/>
    <property type="molecule type" value="Genomic_DNA"/>
</dbReference>
<dbReference type="Pfam" id="PF00931">
    <property type="entry name" value="NB-ARC"/>
    <property type="match status" value="1"/>
</dbReference>
<dbReference type="InterPro" id="IPR019734">
    <property type="entry name" value="TPR_rpt"/>
</dbReference>
<proteinExistence type="inferred from homology"/>
<organism evidence="8 9">
    <name type="scientific">Actinophytocola gossypii</name>
    <dbReference type="NCBI Taxonomy" id="2812003"/>
    <lineage>
        <taxon>Bacteria</taxon>
        <taxon>Bacillati</taxon>
        <taxon>Actinomycetota</taxon>
        <taxon>Actinomycetes</taxon>
        <taxon>Pseudonocardiales</taxon>
        <taxon>Pseudonocardiaceae</taxon>
    </lineage>
</organism>
<keyword evidence="9" id="KW-1185">Reference proteome</keyword>
<dbReference type="SMART" id="SM00028">
    <property type="entry name" value="TPR"/>
    <property type="match status" value="5"/>
</dbReference>
<dbReference type="Gene3D" id="1.10.10.10">
    <property type="entry name" value="Winged helix-like DNA-binding domain superfamily/Winged helix DNA-binding domain"/>
    <property type="match status" value="1"/>
</dbReference>
<name>A0ABT2JIF7_9PSEU</name>
<evidence type="ECO:0000256" key="5">
    <source>
        <dbReference type="PROSITE-ProRule" id="PRU00339"/>
    </source>
</evidence>
<dbReference type="SUPFAM" id="SSF46894">
    <property type="entry name" value="C-terminal effector domain of the bipartite response regulators"/>
    <property type="match status" value="1"/>
</dbReference>
<dbReference type="InterPro" id="IPR003593">
    <property type="entry name" value="AAA+_ATPase"/>
</dbReference>
<keyword evidence="4" id="KW-0804">Transcription</keyword>
<dbReference type="InterPro" id="IPR036388">
    <property type="entry name" value="WH-like_DNA-bd_sf"/>
</dbReference>
<evidence type="ECO:0000256" key="1">
    <source>
        <dbReference type="ARBA" id="ARBA00005820"/>
    </source>
</evidence>
<evidence type="ECO:0000313" key="8">
    <source>
        <dbReference type="EMBL" id="MCT2587019.1"/>
    </source>
</evidence>
<dbReference type="InterPro" id="IPR001867">
    <property type="entry name" value="OmpR/PhoB-type_DNA-bd"/>
</dbReference>
<dbReference type="InterPro" id="IPR002182">
    <property type="entry name" value="NB-ARC"/>
</dbReference>
<dbReference type="SMART" id="SM00382">
    <property type="entry name" value="AAA"/>
    <property type="match status" value="1"/>
</dbReference>
<evidence type="ECO:0000259" key="7">
    <source>
        <dbReference type="PROSITE" id="PS51755"/>
    </source>
</evidence>
<dbReference type="PANTHER" id="PTHR35807:SF1">
    <property type="entry name" value="TRANSCRIPTIONAL REGULATOR REDD"/>
    <property type="match status" value="1"/>
</dbReference>
<dbReference type="Gene3D" id="3.40.50.300">
    <property type="entry name" value="P-loop containing nucleotide triphosphate hydrolases"/>
    <property type="match status" value="1"/>
</dbReference>
<dbReference type="Pfam" id="PF03704">
    <property type="entry name" value="BTAD"/>
    <property type="match status" value="1"/>
</dbReference>
<dbReference type="PANTHER" id="PTHR35807">
    <property type="entry name" value="TRANSCRIPTIONAL REGULATOR REDD-RELATED"/>
    <property type="match status" value="1"/>
</dbReference>
<dbReference type="PRINTS" id="PR00364">
    <property type="entry name" value="DISEASERSIST"/>
</dbReference>
<comment type="caution">
    <text evidence="8">The sequence shown here is derived from an EMBL/GenBank/DDBJ whole genome shotgun (WGS) entry which is preliminary data.</text>
</comment>
<dbReference type="Pfam" id="PF13424">
    <property type="entry name" value="TPR_12"/>
    <property type="match status" value="1"/>
</dbReference>
<dbReference type="Proteomes" id="UP001156441">
    <property type="component" value="Unassembled WGS sequence"/>
</dbReference>
<feature type="DNA-binding region" description="OmpR/PhoB-type" evidence="6">
    <location>
        <begin position="1"/>
        <end position="89"/>
    </location>
</feature>
<evidence type="ECO:0000313" key="9">
    <source>
        <dbReference type="Proteomes" id="UP001156441"/>
    </source>
</evidence>
<evidence type="ECO:0000256" key="6">
    <source>
        <dbReference type="PROSITE-ProRule" id="PRU01091"/>
    </source>
</evidence>